<reference evidence="3 4" key="1">
    <citation type="submission" date="2018-05" db="EMBL/GenBank/DDBJ databases">
        <title>Acuticoccus sediminis sp. nov., isolated from deep-sea sediment of Indian Ocean.</title>
        <authorList>
            <person name="Liu X."/>
            <person name="Lai Q."/>
            <person name="Du Y."/>
            <person name="Sun F."/>
            <person name="Zhang X."/>
            <person name="Wang S."/>
            <person name="Shao Z."/>
        </authorList>
    </citation>
    <scope>NUCLEOTIDE SEQUENCE [LARGE SCALE GENOMIC DNA]</scope>
    <source>
        <strain evidence="3 4">PTG4-2</strain>
    </source>
</reference>
<proteinExistence type="predicted"/>
<dbReference type="InterPro" id="IPR023631">
    <property type="entry name" value="Amidase_dom"/>
</dbReference>
<evidence type="ECO:0000256" key="1">
    <source>
        <dbReference type="SAM" id="MobiDB-lite"/>
    </source>
</evidence>
<feature type="region of interest" description="Disordered" evidence="1">
    <location>
        <begin position="24"/>
        <end position="47"/>
    </location>
</feature>
<evidence type="ECO:0000259" key="2">
    <source>
        <dbReference type="Pfam" id="PF01425"/>
    </source>
</evidence>
<protein>
    <submittedName>
        <fullName evidence="3">Amidase</fullName>
    </submittedName>
</protein>
<sequence length="520" mass="55329">MHRLHGRGAAAALADRRAVLRRSDHPVHRRRLRGGHPLPAEEAEPVNDLSSKVDATEIVHLSIADASRLIAARKLSPVELVSAFLARIEATEERLHAYITVLADEAMAAAKVAEAEIAAGRYKGPLHGIPFAVKDNYHVKGVRTTGGSRLMLDYVADETATTIENLVAAGAILLGKLNTWEYGTGNGEVHPDLPFPLARNPWNTDHFTGGSSTGAGVSVAAGSAMFALGSDTGGSVRLPAAAAGVQGMKATYGVVSRAGILPNCWTLDVAGPLTWTSEDNAIVLETMAGYDPRDPQSLDRPVPPFARGIGTGIKGMTIGVVRDLGEDAPPMQAETAANLAAMEPVLRELGATIVDLTLPATLSEYRLITGAINWGESFSIHEKDFMERHHLMGAALKAKMIAGFHMRAVDYIAAQRRRRELAVATDAAIRSVDAVLAPCTLLAAPTFDDQEILTRFTFGAATSIFNVSGHPAISVANGFDAKGLPTSAQFVGRYFDEATLYRLAHAYEIAANTRAVRPSL</sequence>
<accession>A0A8B2NU21</accession>
<dbReference type="Gene3D" id="3.90.1300.10">
    <property type="entry name" value="Amidase signature (AS) domain"/>
    <property type="match status" value="1"/>
</dbReference>
<keyword evidence="4" id="KW-1185">Reference proteome</keyword>
<feature type="domain" description="Amidase" evidence="2">
    <location>
        <begin position="79"/>
        <end position="500"/>
    </location>
</feature>
<dbReference type="GO" id="GO:0003824">
    <property type="term" value="F:catalytic activity"/>
    <property type="evidence" value="ECO:0007669"/>
    <property type="project" value="InterPro"/>
</dbReference>
<organism evidence="3 4">
    <name type="scientific">Acuticoccus sediminis</name>
    <dbReference type="NCBI Taxonomy" id="2184697"/>
    <lineage>
        <taxon>Bacteria</taxon>
        <taxon>Pseudomonadati</taxon>
        <taxon>Pseudomonadota</taxon>
        <taxon>Alphaproteobacteria</taxon>
        <taxon>Hyphomicrobiales</taxon>
        <taxon>Amorphaceae</taxon>
        <taxon>Acuticoccus</taxon>
    </lineage>
</organism>
<dbReference type="Proteomes" id="UP000249590">
    <property type="component" value="Unassembled WGS sequence"/>
</dbReference>
<evidence type="ECO:0000313" key="3">
    <source>
        <dbReference type="EMBL" id="RAI01999.1"/>
    </source>
</evidence>
<dbReference type="PANTHER" id="PTHR11895:SF176">
    <property type="entry name" value="AMIDASE AMID-RELATED"/>
    <property type="match status" value="1"/>
</dbReference>
<dbReference type="EMBL" id="QHHQ01000002">
    <property type="protein sequence ID" value="RAI01999.1"/>
    <property type="molecule type" value="Genomic_DNA"/>
</dbReference>
<comment type="caution">
    <text evidence="3">The sequence shown here is derived from an EMBL/GenBank/DDBJ whole genome shotgun (WGS) entry which is preliminary data.</text>
</comment>
<dbReference type="Pfam" id="PF01425">
    <property type="entry name" value="Amidase"/>
    <property type="match status" value="1"/>
</dbReference>
<evidence type="ECO:0000313" key="4">
    <source>
        <dbReference type="Proteomes" id="UP000249590"/>
    </source>
</evidence>
<dbReference type="PANTHER" id="PTHR11895">
    <property type="entry name" value="TRANSAMIDASE"/>
    <property type="match status" value="1"/>
</dbReference>
<name>A0A8B2NU21_9HYPH</name>
<dbReference type="AlphaFoldDB" id="A0A8B2NU21"/>
<gene>
    <name evidence="3" type="ORF">DLJ53_11485</name>
</gene>
<dbReference type="InterPro" id="IPR000120">
    <property type="entry name" value="Amidase"/>
</dbReference>
<dbReference type="SUPFAM" id="SSF75304">
    <property type="entry name" value="Amidase signature (AS) enzymes"/>
    <property type="match status" value="1"/>
</dbReference>
<dbReference type="InterPro" id="IPR036928">
    <property type="entry name" value="AS_sf"/>
</dbReference>